<evidence type="ECO:0000313" key="5">
    <source>
        <dbReference type="EMBL" id="QKQ99017.1"/>
    </source>
</evidence>
<dbReference type="AlphaFoldDB" id="A0A6N0NU67"/>
<evidence type="ECO:0000259" key="4">
    <source>
        <dbReference type="PROSITE" id="PS50893"/>
    </source>
</evidence>
<keyword evidence="6" id="KW-1185">Reference proteome</keyword>
<reference evidence="5 6" key="1">
    <citation type="submission" date="2020-02" db="EMBL/GenBank/DDBJ databases">
        <title>Comparative genome analysis reveals the metabolism and evolution of the thermophilic archaeal genus Metallosphaera.</title>
        <authorList>
            <person name="Jiang C."/>
        </authorList>
    </citation>
    <scope>NUCLEOTIDE SEQUENCE [LARGE SCALE GENOMIC DNA]</scope>
    <source>
        <strain evidence="5 6">Ric-A</strain>
    </source>
</reference>
<sequence length="302" mass="33721">MISVESLSKTFVVGNKIIPAVDDVTFKVERGQIQAIVGHNGAGKTTVLKIISTLIVPDSGTVSVNGFDVVKNPKEVRKILGVMTVSERAFYYRLSGLENLVFFGTIRGLSVFQAKLAAKELMELVGLWEWRDVAYMKYSTGMARKLALARALLTDPQVILMDEPTLGMDPISSREFRRLVQTLSKEKTILLTSHNMVEVEDLAKGVVILNRGKVVAKGSSDELKRAVGLIKVIKAKSPAPDLRKYVVASLGDYFLLRVPHQMEVEGEEIGREQATLEDAFVYLTDEWDSYRDRRRGGRKWAF</sequence>
<dbReference type="OrthoDB" id="87732at2157"/>
<name>A0A6N0NU67_9CREN</name>
<dbReference type="PANTHER" id="PTHR42711:SF18">
    <property type="entry name" value="ABC TRANSPORTER, ATP-BINDING PROTEIN"/>
    <property type="match status" value="1"/>
</dbReference>
<dbReference type="CDD" id="cd03263">
    <property type="entry name" value="ABC_subfamily_A"/>
    <property type="match status" value="1"/>
</dbReference>
<dbReference type="InterPro" id="IPR050763">
    <property type="entry name" value="ABC_transporter_ATP-binding"/>
</dbReference>
<dbReference type="Gene3D" id="3.40.50.300">
    <property type="entry name" value="P-loop containing nucleotide triphosphate hydrolases"/>
    <property type="match status" value="1"/>
</dbReference>
<keyword evidence="2" id="KW-0547">Nucleotide-binding</keyword>
<dbReference type="InterPro" id="IPR003593">
    <property type="entry name" value="AAA+_ATPase"/>
</dbReference>
<protein>
    <submittedName>
        <fullName evidence="5">ABC transporter ATP-binding protein</fullName>
    </submittedName>
</protein>
<dbReference type="SUPFAM" id="SSF52540">
    <property type="entry name" value="P-loop containing nucleoside triphosphate hydrolases"/>
    <property type="match status" value="1"/>
</dbReference>
<evidence type="ECO:0000256" key="3">
    <source>
        <dbReference type="ARBA" id="ARBA00022840"/>
    </source>
</evidence>
<proteinExistence type="predicted"/>
<dbReference type="PROSITE" id="PS50893">
    <property type="entry name" value="ABC_TRANSPORTER_2"/>
    <property type="match status" value="1"/>
</dbReference>
<keyword evidence="1" id="KW-0813">Transport</keyword>
<dbReference type="GO" id="GO:0005524">
    <property type="term" value="F:ATP binding"/>
    <property type="evidence" value="ECO:0007669"/>
    <property type="project" value="UniProtKB-KW"/>
</dbReference>
<feature type="domain" description="ABC transporter" evidence="4">
    <location>
        <begin position="2"/>
        <end position="236"/>
    </location>
</feature>
<evidence type="ECO:0000256" key="2">
    <source>
        <dbReference type="ARBA" id="ARBA00022741"/>
    </source>
</evidence>
<dbReference type="GO" id="GO:0016887">
    <property type="term" value="F:ATP hydrolysis activity"/>
    <property type="evidence" value="ECO:0007669"/>
    <property type="project" value="InterPro"/>
</dbReference>
<evidence type="ECO:0000313" key="6">
    <source>
        <dbReference type="Proteomes" id="UP000509301"/>
    </source>
</evidence>
<dbReference type="EMBL" id="CP049074">
    <property type="protein sequence ID" value="QKQ99017.1"/>
    <property type="molecule type" value="Genomic_DNA"/>
</dbReference>
<dbReference type="Pfam" id="PF00005">
    <property type="entry name" value="ABC_tran"/>
    <property type="match status" value="1"/>
</dbReference>
<dbReference type="InterPro" id="IPR003439">
    <property type="entry name" value="ABC_transporter-like_ATP-bd"/>
</dbReference>
<dbReference type="Proteomes" id="UP000509301">
    <property type="component" value="Chromosome"/>
</dbReference>
<organism evidence="5 6">
    <name type="scientific">Metallosphaera tengchongensis</name>
    <dbReference type="NCBI Taxonomy" id="1532350"/>
    <lineage>
        <taxon>Archaea</taxon>
        <taxon>Thermoproteota</taxon>
        <taxon>Thermoprotei</taxon>
        <taxon>Sulfolobales</taxon>
        <taxon>Sulfolobaceae</taxon>
        <taxon>Metallosphaera</taxon>
    </lineage>
</organism>
<keyword evidence="3 5" id="KW-0067">ATP-binding</keyword>
<evidence type="ECO:0000256" key="1">
    <source>
        <dbReference type="ARBA" id="ARBA00022448"/>
    </source>
</evidence>
<gene>
    <name evidence="5" type="ORF">GWK48_00170</name>
</gene>
<dbReference type="PANTHER" id="PTHR42711">
    <property type="entry name" value="ABC TRANSPORTER ATP-BINDING PROTEIN"/>
    <property type="match status" value="1"/>
</dbReference>
<dbReference type="SMART" id="SM00382">
    <property type="entry name" value="AAA"/>
    <property type="match status" value="1"/>
</dbReference>
<accession>A0A6N0NU67</accession>
<dbReference type="GeneID" id="55640313"/>
<dbReference type="InterPro" id="IPR027417">
    <property type="entry name" value="P-loop_NTPase"/>
</dbReference>
<dbReference type="KEGG" id="mten:GWK48_00170"/>
<dbReference type="RefSeq" id="WP_174628512.1">
    <property type="nucleotide sequence ID" value="NZ_CP049074.1"/>
</dbReference>